<dbReference type="AlphaFoldDB" id="A0A6M1RGL6"/>
<dbReference type="InterPro" id="IPR029062">
    <property type="entry name" value="Class_I_gatase-like"/>
</dbReference>
<comment type="caution">
    <text evidence="2">The sequence shown here is derived from an EMBL/GenBank/DDBJ whole genome shotgun (WGS) entry which is preliminary data.</text>
</comment>
<dbReference type="PANTHER" id="PTHR42695:SF5">
    <property type="entry name" value="GLUTAMINE AMIDOTRANSFERASE YLR126C-RELATED"/>
    <property type="match status" value="1"/>
</dbReference>
<sequence length="245" mass="27551">MKLGILLCDDHYPDSIPTYGHYDDAFKRMFEDSCISTFQSYRCHEEDYPASTNECDIWLVTGSKWGVYDTDPWIEVVAQFVRECDELNRPIIGICFGHQIIHYALGGRVEKSAKGWGMGVYPIEVQNPANKLNTSLSDQLNLIACHQDQVLSPASGFEVIAGSDFCPVAMAQKSHTALTMQCHPEFTPDFLAQLIERLREKAGDEVVDSALESLERFGEGDRKQAISLIFDFCLAQGKNDNTLKR</sequence>
<dbReference type="SUPFAM" id="SSF52317">
    <property type="entry name" value="Class I glutamine amidotransferase-like"/>
    <property type="match status" value="1"/>
</dbReference>
<proteinExistence type="predicted"/>
<dbReference type="PANTHER" id="PTHR42695">
    <property type="entry name" value="GLUTAMINE AMIDOTRANSFERASE YLR126C-RELATED"/>
    <property type="match status" value="1"/>
</dbReference>
<gene>
    <name evidence="2" type="ORF">G5S52_17655</name>
</gene>
<accession>A0A6M1RGL6</accession>
<dbReference type="Pfam" id="PF00117">
    <property type="entry name" value="GATase"/>
    <property type="match status" value="1"/>
</dbReference>
<keyword evidence="2" id="KW-0378">Hydrolase</keyword>
<dbReference type="EMBL" id="JAALDL010000014">
    <property type="protein sequence ID" value="NGN99406.1"/>
    <property type="molecule type" value="Genomic_DNA"/>
</dbReference>
<dbReference type="Gene3D" id="3.40.50.880">
    <property type="match status" value="1"/>
</dbReference>
<protein>
    <submittedName>
        <fullName evidence="2">C26 family cysteine hydrolase domain-containing family</fullName>
    </submittedName>
</protein>
<dbReference type="InterPro" id="IPR017926">
    <property type="entry name" value="GATASE"/>
</dbReference>
<evidence type="ECO:0000313" key="2">
    <source>
        <dbReference type="EMBL" id="NGN99406.1"/>
    </source>
</evidence>
<dbReference type="InterPro" id="IPR044992">
    <property type="entry name" value="ChyE-like"/>
</dbReference>
<feature type="domain" description="Glutamine amidotransferase" evidence="1">
    <location>
        <begin position="74"/>
        <end position="188"/>
    </location>
</feature>
<evidence type="ECO:0000259" key="1">
    <source>
        <dbReference type="Pfam" id="PF00117"/>
    </source>
</evidence>
<dbReference type="GO" id="GO:0005829">
    <property type="term" value="C:cytosol"/>
    <property type="evidence" value="ECO:0007669"/>
    <property type="project" value="TreeGrafter"/>
</dbReference>
<evidence type="ECO:0000313" key="3">
    <source>
        <dbReference type="Proteomes" id="UP000473008"/>
    </source>
</evidence>
<reference evidence="2 3" key="1">
    <citation type="submission" date="2020-02" db="EMBL/GenBank/DDBJ databases">
        <title>The draft genome of Grimontia sedimenta sp. nov., isolated from benthic sediments near coral reefs south of Kuwait.</title>
        <authorList>
            <person name="Mahmoud H.M."/>
            <person name="Jose L."/>
            <person name="Eapen S."/>
        </authorList>
    </citation>
    <scope>NUCLEOTIDE SEQUENCE [LARGE SCALE GENOMIC DNA]</scope>
    <source>
        <strain evidence="2 3">S25</strain>
    </source>
</reference>
<name>A0A6M1RGL6_9GAMM</name>
<dbReference type="RefSeq" id="WP_165016875.1">
    <property type="nucleotide sequence ID" value="NZ_JAALDL010000014.1"/>
</dbReference>
<organism evidence="2 3">
    <name type="scientific">Grimontia sedimenti</name>
    <dbReference type="NCBI Taxonomy" id="2711294"/>
    <lineage>
        <taxon>Bacteria</taxon>
        <taxon>Pseudomonadati</taxon>
        <taxon>Pseudomonadota</taxon>
        <taxon>Gammaproteobacteria</taxon>
        <taxon>Vibrionales</taxon>
        <taxon>Vibrionaceae</taxon>
        <taxon>Grimontia</taxon>
    </lineage>
</organism>
<keyword evidence="3" id="KW-1185">Reference proteome</keyword>
<dbReference type="Proteomes" id="UP000473008">
    <property type="component" value="Unassembled WGS sequence"/>
</dbReference>
<dbReference type="GO" id="GO:0016787">
    <property type="term" value="F:hydrolase activity"/>
    <property type="evidence" value="ECO:0007669"/>
    <property type="project" value="UniProtKB-KW"/>
</dbReference>
<dbReference type="CDD" id="cd01741">
    <property type="entry name" value="GATase1_1"/>
    <property type="match status" value="1"/>
</dbReference>
<dbReference type="PROSITE" id="PS51273">
    <property type="entry name" value="GATASE_TYPE_1"/>
    <property type="match status" value="1"/>
</dbReference>